<evidence type="ECO:0000313" key="1">
    <source>
        <dbReference type="EMBL" id="RXI57738.1"/>
    </source>
</evidence>
<name>A0ABY0ERA7_CLOTA</name>
<dbReference type="RefSeq" id="WP_023439547.1">
    <property type="nucleotide sequence ID" value="NZ_CASHSW010000029.1"/>
</dbReference>
<dbReference type="Proteomes" id="UP000290273">
    <property type="component" value="Unassembled WGS sequence"/>
</dbReference>
<reference evidence="1 2" key="1">
    <citation type="submission" date="2018-06" db="EMBL/GenBank/DDBJ databases">
        <title>Genome conservation of Clostridium tetani.</title>
        <authorList>
            <person name="Bruggemann H."/>
            <person name="Popoff M.R."/>
        </authorList>
    </citation>
    <scope>NUCLEOTIDE SEQUENCE [LARGE SCALE GENOMIC DNA]</scope>
    <source>
        <strain evidence="1 2">63.05</strain>
    </source>
</reference>
<comment type="caution">
    <text evidence="1">The sequence shown here is derived from an EMBL/GenBank/DDBJ whole genome shotgun (WGS) entry which is preliminary data.</text>
</comment>
<proteinExistence type="predicted"/>
<accession>A0ABY0ERA7</accession>
<evidence type="ECO:0008006" key="3">
    <source>
        <dbReference type="Google" id="ProtNLM"/>
    </source>
</evidence>
<dbReference type="SUPFAM" id="SSF52047">
    <property type="entry name" value="RNI-like"/>
    <property type="match status" value="1"/>
</dbReference>
<protein>
    <recommendedName>
        <fullName evidence="3">Cytoplasmic protein</fullName>
    </recommendedName>
</protein>
<dbReference type="InterPro" id="IPR047722">
    <property type="entry name" value="STM4015-like"/>
</dbReference>
<dbReference type="InterPro" id="IPR032675">
    <property type="entry name" value="LRR_dom_sf"/>
</dbReference>
<dbReference type="NCBIfam" id="NF038076">
    <property type="entry name" value="fam_STM4015"/>
    <property type="match status" value="1"/>
</dbReference>
<sequence length="294" mass="34327">MNEISKESTKFFLEYEDEYEIDSLAEVIEEYLNKYSTYDHEELRIGCWIEAWDENNEADKIVKFIVENKDKFPNLKKIYFGDMDSEECEISWIFNGDLAPLINNFNLNSFTAQGGMNLRFKNLKSNTLKELIIISGGTSKETIEDIASADLHNLEKLEIYFGDSNYGFNAKIEDIQVFMNKNKYPKLKYLGLKNSEIQDEICEKLFQSDIIETLEVLDISFGTLSDKGAQAIINNIDKLSNLKEIDLTYNYISEDFLNKLEESFEKLNLKYSLDQDDVYDLDEDKEWRSPFISE</sequence>
<dbReference type="InterPro" id="IPR001611">
    <property type="entry name" value="Leu-rich_rpt"/>
</dbReference>
<gene>
    <name evidence="1" type="ORF">DP131_03675</name>
</gene>
<dbReference type="EMBL" id="QMAU01000019">
    <property type="protein sequence ID" value="RXI57738.1"/>
    <property type="molecule type" value="Genomic_DNA"/>
</dbReference>
<dbReference type="Pfam" id="PF13516">
    <property type="entry name" value="LRR_6"/>
    <property type="match status" value="1"/>
</dbReference>
<evidence type="ECO:0000313" key="2">
    <source>
        <dbReference type="Proteomes" id="UP000290273"/>
    </source>
</evidence>
<organism evidence="1 2">
    <name type="scientific">Clostridium tetani</name>
    <dbReference type="NCBI Taxonomy" id="1513"/>
    <lineage>
        <taxon>Bacteria</taxon>
        <taxon>Bacillati</taxon>
        <taxon>Bacillota</taxon>
        <taxon>Clostridia</taxon>
        <taxon>Eubacteriales</taxon>
        <taxon>Clostridiaceae</taxon>
        <taxon>Clostridium</taxon>
    </lineage>
</organism>
<dbReference type="Gene3D" id="3.80.10.10">
    <property type="entry name" value="Ribonuclease Inhibitor"/>
    <property type="match status" value="1"/>
</dbReference>